<reference evidence="1" key="1">
    <citation type="journal article" date="2015" name="Nature">
        <title>Complex archaea that bridge the gap between prokaryotes and eukaryotes.</title>
        <authorList>
            <person name="Spang A."/>
            <person name="Saw J.H."/>
            <person name="Jorgensen S.L."/>
            <person name="Zaremba-Niedzwiedzka K."/>
            <person name="Martijn J."/>
            <person name="Lind A.E."/>
            <person name="van Eijk R."/>
            <person name="Schleper C."/>
            <person name="Guy L."/>
            <person name="Ettema T.J."/>
        </authorList>
    </citation>
    <scope>NUCLEOTIDE SEQUENCE</scope>
</reference>
<evidence type="ECO:0000313" key="1">
    <source>
        <dbReference type="EMBL" id="KKL74156.1"/>
    </source>
</evidence>
<gene>
    <name evidence="1" type="ORF">LCGC14_2067720</name>
</gene>
<accession>A0A0F9F6N8</accession>
<comment type="caution">
    <text evidence="1">The sequence shown here is derived from an EMBL/GenBank/DDBJ whole genome shotgun (WGS) entry which is preliminary data.</text>
</comment>
<dbReference type="AlphaFoldDB" id="A0A0F9F6N8"/>
<protein>
    <submittedName>
        <fullName evidence="1">Uncharacterized protein</fullName>
    </submittedName>
</protein>
<dbReference type="EMBL" id="LAZR01024740">
    <property type="protein sequence ID" value="KKL74156.1"/>
    <property type="molecule type" value="Genomic_DNA"/>
</dbReference>
<sequence length="143" mass="15076">MKLFKRLLVSALIVLFVFSPAFATVGDTVAKTKLSGSTSGMGIKVVATATAGTLIHTAAAGSTNYDEVWIWVVNTHTGAVDLTIEYGGVTDPDSLINKDSIPVEDGLYLVVPGLILQGGLIIRAFASQANVLVIYGYVNQMTE</sequence>
<name>A0A0F9F6N8_9ZZZZ</name>
<organism evidence="1">
    <name type="scientific">marine sediment metagenome</name>
    <dbReference type="NCBI Taxonomy" id="412755"/>
    <lineage>
        <taxon>unclassified sequences</taxon>
        <taxon>metagenomes</taxon>
        <taxon>ecological metagenomes</taxon>
    </lineage>
</organism>
<proteinExistence type="predicted"/>